<accession>A0A9N8L4W8</accession>
<organism evidence="1 2">
    <name type="scientific">Chrysodeixis includens</name>
    <name type="common">Soybean looper</name>
    <name type="synonym">Pseudoplusia includens</name>
    <dbReference type="NCBI Taxonomy" id="689277"/>
    <lineage>
        <taxon>Eukaryota</taxon>
        <taxon>Metazoa</taxon>
        <taxon>Ecdysozoa</taxon>
        <taxon>Arthropoda</taxon>
        <taxon>Hexapoda</taxon>
        <taxon>Insecta</taxon>
        <taxon>Pterygota</taxon>
        <taxon>Neoptera</taxon>
        <taxon>Endopterygota</taxon>
        <taxon>Lepidoptera</taxon>
        <taxon>Glossata</taxon>
        <taxon>Ditrysia</taxon>
        <taxon>Noctuoidea</taxon>
        <taxon>Noctuidae</taxon>
        <taxon>Plusiinae</taxon>
        <taxon>Chrysodeixis</taxon>
    </lineage>
</organism>
<protein>
    <submittedName>
        <fullName evidence="1">Uncharacterized protein</fullName>
    </submittedName>
</protein>
<dbReference type="EMBL" id="LR824030">
    <property type="protein sequence ID" value="CAD0206285.1"/>
    <property type="molecule type" value="Genomic_DNA"/>
</dbReference>
<dbReference type="AlphaFoldDB" id="A0A9N8L4W8"/>
<gene>
    <name evidence="1" type="ORF">CINC_LOCUS8579</name>
</gene>
<name>A0A9N8L4W8_CHRIL</name>
<evidence type="ECO:0000313" key="1">
    <source>
        <dbReference type="EMBL" id="CAD0206285.1"/>
    </source>
</evidence>
<proteinExistence type="predicted"/>
<reference evidence="1" key="1">
    <citation type="submission" date="2021-12" db="EMBL/GenBank/DDBJ databases">
        <authorList>
            <person name="King R."/>
        </authorList>
    </citation>
    <scope>NUCLEOTIDE SEQUENCE</scope>
</reference>
<keyword evidence="2" id="KW-1185">Reference proteome</keyword>
<dbReference type="Proteomes" id="UP001154114">
    <property type="component" value="Chromosome 27"/>
</dbReference>
<evidence type="ECO:0000313" key="2">
    <source>
        <dbReference type="Proteomes" id="UP001154114"/>
    </source>
</evidence>
<sequence length="130" mass="14829">MNFKSFQVSRTRSFTTFTIYYGPACLHIQKHQKIHVQQNKEDERIESVFGHGSSTYPPQGSRRNVEIWVLRLISLRLCRIVIPPGCESKGTESAPVLALTLVHYNTSRVTAARGIPLETRRAENSFLNNQ</sequence>